<keyword evidence="2 4" id="KW-0808">Transferase</keyword>
<feature type="binding site" evidence="4">
    <location>
        <position position="330"/>
    </location>
    <ligand>
        <name>S-adenosyl-L-methionine</name>
        <dbReference type="ChEBI" id="CHEBI:59789"/>
    </ligand>
</feature>
<feature type="active site" evidence="5">
    <location>
        <position position="427"/>
    </location>
</feature>
<dbReference type="InterPro" id="IPR029063">
    <property type="entry name" value="SAM-dependent_MTases_sf"/>
</dbReference>
<evidence type="ECO:0000313" key="7">
    <source>
        <dbReference type="EMBL" id="KIA89731.1"/>
    </source>
</evidence>
<dbReference type="InterPro" id="IPR012340">
    <property type="entry name" value="NA-bd_OB-fold"/>
</dbReference>
<dbReference type="InterPro" id="IPR030390">
    <property type="entry name" value="MeTrfase_TrmA_AS"/>
</dbReference>
<dbReference type="GO" id="GO:0070475">
    <property type="term" value="P:rRNA base methylation"/>
    <property type="evidence" value="ECO:0007669"/>
    <property type="project" value="TreeGrafter"/>
</dbReference>
<evidence type="ECO:0000256" key="1">
    <source>
        <dbReference type="ARBA" id="ARBA00022603"/>
    </source>
</evidence>
<dbReference type="PANTHER" id="PTHR11061:SF30">
    <property type="entry name" value="TRNA (URACIL(54)-C(5))-METHYLTRANSFERASE"/>
    <property type="match status" value="1"/>
</dbReference>
<gene>
    <name evidence="7" type="ORF">OA86_03655</name>
</gene>
<dbReference type="InterPro" id="IPR010280">
    <property type="entry name" value="U5_MeTrfase_fam"/>
</dbReference>
<dbReference type="PROSITE" id="PS51687">
    <property type="entry name" value="SAM_MT_RNA_M5U"/>
    <property type="match status" value="1"/>
</dbReference>
<dbReference type="STRING" id="266749.SAMN05421876_103164"/>
<dbReference type="PROSITE" id="PS01231">
    <property type="entry name" value="TRMA_2"/>
    <property type="match status" value="1"/>
</dbReference>
<dbReference type="Gene3D" id="3.40.50.150">
    <property type="entry name" value="Vaccinia Virus protein VP39"/>
    <property type="match status" value="1"/>
</dbReference>
<dbReference type="Pfam" id="PF01938">
    <property type="entry name" value="TRAM"/>
    <property type="match status" value="1"/>
</dbReference>
<evidence type="ECO:0000259" key="6">
    <source>
        <dbReference type="PROSITE" id="PS50926"/>
    </source>
</evidence>
<dbReference type="SUPFAM" id="SSF50249">
    <property type="entry name" value="Nucleic acid-binding proteins"/>
    <property type="match status" value="1"/>
</dbReference>
<dbReference type="OrthoDB" id="9804590at2"/>
<dbReference type="EMBL" id="JSYL01000002">
    <property type="protein sequence ID" value="KIA89731.1"/>
    <property type="molecule type" value="Genomic_DNA"/>
</dbReference>
<dbReference type="SUPFAM" id="SSF53335">
    <property type="entry name" value="S-adenosyl-L-methionine-dependent methyltransferases"/>
    <property type="match status" value="1"/>
</dbReference>
<feature type="binding site" evidence="4">
    <location>
        <position position="400"/>
    </location>
    <ligand>
        <name>S-adenosyl-L-methionine</name>
        <dbReference type="ChEBI" id="CHEBI:59789"/>
    </ligand>
</feature>
<dbReference type="InterPro" id="IPR002792">
    <property type="entry name" value="TRAM_dom"/>
</dbReference>
<feature type="domain" description="TRAM" evidence="6">
    <location>
        <begin position="2"/>
        <end position="63"/>
    </location>
</feature>
<keyword evidence="3 4" id="KW-0949">S-adenosyl-L-methionine</keyword>
<dbReference type="GO" id="GO:0070041">
    <property type="term" value="F:rRNA (uridine-C5-)-methyltransferase activity"/>
    <property type="evidence" value="ECO:0007669"/>
    <property type="project" value="TreeGrafter"/>
</dbReference>
<name>A0A0C1CZ71_9FLAO</name>
<feature type="active site" description="Nucleophile" evidence="4">
    <location>
        <position position="427"/>
    </location>
</feature>
<dbReference type="FunFam" id="3.40.50.150:FF:000009">
    <property type="entry name" value="23S rRNA (Uracil(1939)-C(5))-methyltransferase RlmD"/>
    <property type="match status" value="1"/>
</dbReference>
<dbReference type="Gene3D" id="2.40.50.140">
    <property type="entry name" value="Nucleic acid-binding proteins"/>
    <property type="match status" value="1"/>
</dbReference>
<sequence length="469" mass="54135">MRRKKQNIVLENIRLVSAGSKGIAVGRTEEGKTVLVSGAVPGDLVNVRVKKSKSNYFEAEMIEILEKSPFRVEPKCIHFGVCGGCKWQNLSYEKQLDIKQDEVFNNIKRIGGLEDFETLPILGSEEQYFYRNKMEFSFSNARWLTQYEISSEENFGNRDALGFHIPGMWSKILDLKECWLQEEPSNSIRLAVRDYAINNGFEFFDVKEQKGFLRTLMLRQNSKGEWMVLFQLYRKDEANRTKLFDFLLEKFPQIKTLVYCINSKQNDSIYDQDVQTYFGEGFIMEEMDGLRFKIGPKSFFQTNYKQALELYRKTLEFADLKGHEVVYDLYTGTGTIAQYVARNAKQVIGIESVPEAIEAAKEHAKLNGLDNCTFYCGDMKAIFNDEFLENHPRADVLITDPPRDGMHQKVVEQILKLAPEKIVYVSCNSATQARDLALMKEQYKLVKILPVDMFPQTHHVENIALLVKI</sequence>
<evidence type="ECO:0000256" key="3">
    <source>
        <dbReference type="ARBA" id="ARBA00022691"/>
    </source>
</evidence>
<dbReference type="NCBIfam" id="TIGR00479">
    <property type="entry name" value="rumA"/>
    <property type="match status" value="1"/>
</dbReference>
<dbReference type="Proteomes" id="UP000031473">
    <property type="component" value="Unassembled WGS sequence"/>
</dbReference>
<dbReference type="PANTHER" id="PTHR11061">
    <property type="entry name" value="RNA M5U METHYLTRANSFERASE"/>
    <property type="match status" value="1"/>
</dbReference>
<evidence type="ECO:0000313" key="8">
    <source>
        <dbReference type="Proteomes" id="UP000031473"/>
    </source>
</evidence>
<dbReference type="InterPro" id="IPR030391">
    <property type="entry name" value="MeTrfase_TrmA_CS"/>
</dbReference>
<evidence type="ECO:0000256" key="2">
    <source>
        <dbReference type="ARBA" id="ARBA00022679"/>
    </source>
</evidence>
<accession>A0A0C1CZ71</accession>
<feature type="binding site" evidence="4">
    <location>
        <position position="351"/>
    </location>
    <ligand>
        <name>S-adenosyl-L-methionine</name>
        <dbReference type="ChEBI" id="CHEBI:59789"/>
    </ligand>
</feature>
<evidence type="ECO:0000256" key="5">
    <source>
        <dbReference type="PROSITE-ProRule" id="PRU10015"/>
    </source>
</evidence>
<feature type="binding site" evidence="4">
    <location>
        <position position="301"/>
    </location>
    <ligand>
        <name>S-adenosyl-L-methionine</name>
        <dbReference type="ChEBI" id="CHEBI:59789"/>
    </ligand>
</feature>
<comment type="caution">
    <text evidence="7">The sequence shown here is derived from an EMBL/GenBank/DDBJ whole genome shotgun (WGS) entry which is preliminary data.</text>
</comment>
<organism evidence="7 8">
    <name type="scientific">Kaistella jeonii</name>
    <dbReference type="NCBI Taxonomy" id="266749"/>
    <lineage>
        <taxon>Bacteria</taxon>
        <taxon>Pseudomonadati</taxon>
        <taxon>Bacteroidota</taxon>
        <taxon>Flavobacteriia</taxon>
        <taxon>Flavobacteriales</taxon>
        <taxon>Weeksellaceae</taxon>
        <taxon>Chryseobacterium group</taxon>
        <taxon>Kaistella</taxon>
    </lineage>
</organism>
<dbReference type="Pfam" id="PF05958">
    <property type="entry name" value="tRNA_U5-meth_tr"/>
    <property type="match status" value="1"/>
</dbReference>
<dbReference type="Gene3D" id="2.40.50.1070">
    <property type="match status" value="1"/>
</dbReference>
<proteinExistence type="inferred from homology"/>
<comment type="similarity">
    <text evidence="4">Belongs to the class I-like SAM-binding methyltransferase superfamily. RNA M5U methyltransferase family.</text>
</comment>
<evidence type="ECO:0000256" key="4">
    <source>
        <dbReference type="PROSITE-ProRule" id="PRU01024"/>
    </source>
</evidence>
<reference evidence="7 8" key="1">
    <citation type="submission" date="2014-10" db="EMBL/GenBank/DDBJ databases">
        <title>Kaistella jeonii genome.</title>
        <authorList>
            <person name="Clayton J.T."/>
            <person name="Newman J.D."/>
        </authorList>
    </citation>
    <scope>NUCLEOTIDE SEQUENCE [LARGE SCALE GENOMIC DNA]</scope>
    <source>
        <strain evidence="7 8">DSM 17048</strain>
    </source>
</reference>
<protein>
    <submittedName>
        <fullName evidence="7">RNA methyltransferase</fullName>
    </submittedName>
</protein>
<dbReference type="AlphaFoldDB" id="A0A0C1CZ71"/>
<dbReference type="PROSITE" id="PS01230">
    <property type="entry name" value="TRMA_1"/>
    <property type="match status" value="1"/>
</dbReference>
<keyword evidence="1 4" id="KW-0489">Methyltransferase</keyword>
<dbReference type="CDD" id="cd02440">
    <property type="entry name" value="AdoMet_MTases"/>
    <property type="match status" value="1"/>
</dbReference>
<dbReference type="RefSeq" id="WP_039349020.1">
    <property type="nucleotide sequence ID" value="NZ_FOLA01000003.1"/>
</dbReference>
<dbReference type="PROSITE" id="PS50926">
    <property type="entry name" value="TRAM"/>
    <property type="match status" value="1"/>
</dbReference>
<keyword evidence="8" id="KW-1185">Reference proteome</keyword>